<keyword evidence="2" id="KW-1185">Reference proteome</keyword>
<dbReference type="KEGG" id="arep:ID810_09930"/>
<dbReference type="InterPro" id="IPR054221">
    <property type="entry name" value="DUF6941"/>
</dbReference>
<organism evidence="1 2">
    <name type="scientific">Actinomyces respiraculi</name>
    <dbReference type="NCBI Taxonomy" id="2744574"/>
    <lineage>
        <taxon>Bacteria</taxon>
        <taxon>Bacillati</taxon>
        <taxon>Actinomycetota</taxon>
        <taxon>Actinomycetes</taxon>
        <taxon>Actinomycetales</taxon>
        <taxon>Actinomycetaceae</taxon>
        <taxon>Actinomyces</taxon>
    </lineage>
</organism>
<proteinExistence type="predicted"/>
<evidence type="ECO:0000313" key="2">
    <source>
        <dbReference type="Proteomes" id="UP000594637"/>
    </source>
</evidence>
<accession>A0A7T0PW18</accession>
<dbReference type="EMBL" id="CP063989">
    <property type="protein sequence ID" value="QPL05048.1"/>
    <property type="molecule type" value="Genomic_DNA"/>
</dbReference>
<dbReference type="RefSeq" id="WP_166857950.1">
    <property type="nucleotide sequence ID" value="NZ_CP063989.1"/>
</dbReference>
<dbReference type="Pfam" id="PF22091">
    <property type="entry name" value="DUF6941"/>
    <property type="match status" value="1"/>
</dbReference>
<evidence type="ECO:0000313" key="1">
    <source>
        <dbReference type="EMBL" id="QPL05048.1"/>
    </source>
</evidence>
<dbReference type="AlphaFoldDB" id="A0A7T0PW18"/>
<sequence length="138" mass="15197">MLELDYAFLADYASIQGGLLTTVGASFTRMEAQALPIHASFAVAGRIRCDEAEREWVKLTIRFISPGEDPTVVEASNQIDVSTTTHLPYSGHRRGIVFALQMTLPLIELGIYTVEVDIDETEGVDRTLKFEVIPAPVT</sequence>
<name>A0A7T0PW18_9ACTO</name>
<reference evidence="1 2" key="1">
    <citation type="submission" date="2020-11" db="EMBL/GenBank/DDBJ databases">
        <title>Actinomyces sp. ZJ750.</title>
        <authorList>
            <person name="Zhou J."/>
        </authorList>
    </citation>
    <scope>NUCLEOTIDE SEQUENCE [LARGE SCALE GENOMIC DNA]</scope>
    <source>
        <strain evidence="1 2">ZJ750</strain>
    </source>
</reference>
<gene>
    <name evidence="1" type="ORF">ID810_09930</name>
</gene>
<dbReference type="Proteomes" id="UP000594637">
    <property type="component" value="Chromosome"/>
</dbReference>
<protein>
    <submittedName>
        <fullName evidence="1">Uncharacterized protein</fullName>
    </submittedName>
</protein>